<dbReference type="PANTHER" id="PTHR10044">
    <property type="entry name" value="INHIBITOR OF APOPTOSIS"/>
    <property type="match status" value="1"/>
</dbReference>
<dbReference type="InterPro" id="IPR050784">
    <property type="entry name" value="IAP"/>
</dbReference>
<dbReference type="PANTHER" id="PTHR10044:SF139">
    <property type="entry name" value="DEATH-ASSOCIATED INHIBITOR OF APOPTOSIS 2"/>
    <property type="match status" value="1"/>
</dbReference>
<dbReference type="GO" id="GO:0043066">
    <property type="term" value="P:negative regulation of apoptotic process"/>
    <property type="evidence" value="ECO:0007669"/>
    <property type="project" value="TreeGrafter"/>
</dbReference>
<dbReference type="GO" id="GO:0043027">
    <property type="term" value="F:cysteine-type endopeptidase inhibitor activity involved in apoptotic process"/>
    <property type="evidence" value="ECO:0007669"/>
    <property type="project" value="TreeGrafter"/>
</dbReference>
<dbReference type="GO" id="GO:0005634">
    <property type="term" value="C:nucleus"/>
    <property type="evidence" value="ECO:0007669"/>
    <property type="project" value="TreeGrafter"/>
</dbReference>
<dbReference type="PROSITE" id="PS50143">
    <property type="entry name" value="BIR_REPEAT_2"/>
    <property type="match status" value="1"/>
</dbReference>
<organism evidence="1">
    <name type="scientific">Cacopsylla melanoneura</name>
    <dbReference type="NCBI Taxonomy" id="428564"/>
    <lineage>
        <taxon>Eukaryota</taxon>
        <taxon>Metazoa</taxon>
        <taxon>Ecdysozoa</taxon>
        <taxon>Arthropoda</taxon>
        <taxon>Hexapoda</taxon>
        <taxon>Insecta</taxon>
        <taxon>Pterygota</taxon>
        <taxon>Neoptera</taxon>
        <taxon>Paraneoptera</taxon>
        <taxon>Hemiptera</taxon>
        <taxon>Sternorrhyncha</taxon>
        <taxon>Psylloidea</taxon>
        <taxon>Psyllidae</taxon>
        <taxon>Psyllinae</taxon>
        <taxon>Cacopsylla</taxon>
    </lineage>
</organism>
<dbReference type="SUPFAM" id="SSF57924">
    <property type="entry name" value="Inhibitor of apoptosis (IAP) repeat"/>
    <property type="match status" value="1"/>
</dbReference>
<dbReference type="InterPro" id="IPR013083">
    <property type="entry name" value="Znf_RING/FYVE/PHD"/>
</dbReference>
<dbReference type="CDD" id="cd00022">
    <property type="entry name" value="BIR"/>
    <property type="match status" value="1"/>
</dbReference>
<protein>
    <submittedName>
        <fullName evidence="1">Apoptosis inhibitor IAP</fullName>
    </submittedName>
</protein>
<dbReference type="SMART" id="SM00238">
    <property type="entry name" value="BIR"/>
    <property type="match status" value="1"/>
</dbReference>
<dbReference type="PROSITE" id="PS01282">
    <property type="entry name" value="BIR_REPEAT_1"/>
    <property type="match status" value="1"/>
</dbReference>
<dbReference type="Gene3D" id="1.10.1170.10">
    <property type="entry name" value="Inhibitor Of Apoptosis Protein (2mihbC-IAP-1), Chain A"/>
    <property type="match status" value="1"/>
</dbReference>
<dbReference type="GO" id="GO:0061630">
    <property type="term" value="F:ubiquitin protein ligase activity"/>
    <property type="evidence" value="ECO:0007669"/>
    <property type="project" value="TreeGrafter"/>
</dbReference>
<dbReference type="Pfam" id="PF13920">
    <property type="entry name" value="zf-C3HC4_3"/>
    <property type="match status" value="1"/>
</dbReference>
<sequence length="197" mass="22264">MDIILAVYYYIHDKNMTHTSKTKAISELSTLPQYVPKVKPMHAQYATPDARLKSFETWPLCMKGLVNRAVEAGLFYLGTSDHLMCFQCGGGLHQWILDEDPWDAHVSLFSQCEYVRTLRPTQLQNFQKTPTNIETKSLPSSTTKRNEALVCKACYVNECNILVLPCLHMSVCGHCSVLLDKCIMCRVKISGSLPVFV</sequence>
<reference evidence="1" key="1">
    <citation type="submission" date="2021-05" db="EMBL/GenBank/DDBJ databases">
        <authorList>
            <person name="Alioto T."/>
            <person name="Alioto T."/>
            <person name="Gomez Garrido J."/>
        </authorList>
    </citation>
    <scope>NUCLEOTIDE SEQUENCE</scope>
</reference>
<dbReference type="EMBL" id="HBUF01470634">
    <property type="protein sequence ID" value="CAG6744586.1"/>
    <property type="molecule type" value="Transcribed_RNA"/>
</dbReference>
<dbReference type="GO" id="GO:0051726">
    <property type="term" value="P:regulation of cell cycle"/>
    <property type="evidence" value="ECO:0007669"/>
    <property type="project" value="TreeGrafter"/>
</dbReference>
<accession>A0A8D8ZDZ7</accession>
<name>A0A8D8ZDZ7_9HEMI</name>
<dbReference type="Gene3D" id="3.30.40.10">
    <property type="entry name" value="Zinc/RING finger domain, C3HC4 (zinc finger)"/>
    <property type="match status" value="1"/>
</dbReference>
<dbReference type="AlphaFoldDB" id="A0A8D8ZDZ7"/>
<dbReference type="Pfam" id="PF00653">
    <property type="entry name" value="BIR"/>
    <property type="match status" value="1"/>
</dbReference>
<dbReference type="GO" id="GO:0005737">
    <property type="term" value="C:cytoplasm"/>
    <property type="evidence" value="ECO:0007669"/>
    <property type="project" value="TreeGrafter"/>
</dbReference>
<dbReference type="GO" id="GO:0031398">
    <property type="term" value="P:positive regulation of protein ubiquitination"/>
    <property type="evidence" value="ECO:0007669"/>
    <property type="project" value="TreeGrafter"/>
</dbReference>
<evidence type="ECO:0000313" key="1">
    <source>
        <dbReference type="EMBL" id="CAG6744586.1"/>
    </source>
</evidence>
<proteinExistence type="predicted"/>
<dbReference type="InterPro" id="IPR001370">
    <property type="entry name" value="BIR_rpt"/>
</dbReference>